<accession>A0ABQ8SBG3</accession>
<comment type="caution">
    <text evidence="2">The sequence shown here is derived from an EMBL/GenBank/DDBJ whole genome shotgun (WGS) entry which is preliminary data.</text>
</comment>
<dbReference type="EMBL" id="JAJSOF020000031">
    <property type="protein sequence ID" value="KAJ4431411.1"/>
    <property type="molecule type" value="Genomic_DNA"/>
</dbReference>
<dbReference type="Proteomes" id="UP001148838">
    <property type="component" value="Unassembled WGS sequence"/>
</dbReference>
<name>A0ABQ8SBG3_PERAM</name>
<feature type="region of interest" description="Disordered" evidence="1">
    <location>
        <begin position="1"/>
        <end position="44"/>
    </location>
</feature>
<evidence type="ECO:0000313" key="2">
    <source>
        <dbReference type="EMBL" id="KAJ4431411.1"/>
    </source>
</evidence>
<protein>
    <submittedName>
        <fullName evidence="2">Uncharacterized protein</fullName>
    </submittedName>
</protein>
<evidence type="ECO:0000256" key="1">
    <source>
        <dbReference type="SAM" id="MobiDB-lite"/>
    </source>
</evidence>
<organism evidence="2 3">
    <name type="scientific">Periplaneta americana</name>
    <name type="common">American cockroach</name>
    <name type="synonym">Blatta americana</name>
    <dbReference type="NCBI Taxonomy" id="6978"/>
    <lineage>
        <taxon>Eukaryota</taxon>
        <taxon>Metazoa</taxon>
        <taxon>Ecdysozoa</taxon>
        <taxon>Arthropoda</taxon>
        <taxon>Hexapoda</taxon>
        <taxon>Insecta</taxon>
        <taxon>Pterygota</taxon>
        <taxon>Neoptera</taxon>
        <taxon>Polyneoptera</taxon>
        <taxon>Dictyoptera</taxon>
        <taxon>Blattodea</taxon>
        <taxon>Blattoidea</taxon>
        <taxon>Blattidae</taxon>
        <taxon>Blattinae</taxon>
        <taxon>Periplaneta</taxon>
    </lineage>
</organism>
<gene>
    <name evidence="2" type="ORF">ANN_20008</name>
</gene>
<keyword evidence="3" id="KW-1185">Reference proteome</keyword>
<proteinExistence type="predicted"/>
<reference evidence="2 3" key="1">
    <citation type="journal article" date="2022" name="Allergy">
        <title>Genome assembly and annotation of Periplaneta americana reveal a comprehensive cockroach allergen profile.</title>
        <authorList>
            <person name="Wang L."/>
            <person name="Xiong Q."/>
            <person name="Saelim N."/>
            <person name="Wang L."/>
            <person name="Nong W."/>
            <person name="Wan A.T."/>
            <person name="Shi M."/>
            <person name="Liu X."/>
            <person name="Cao Q."/>
            <person name="Hui J.H.L."/>
            <person name="Sookrung N."/>
            <person name="Leung T.F."/>
            <person name="Tungtrongchitr A."/>
            <person name="Tsui S.K.W."/>
        </authorList>
    </citation>
    <scope>NUCLEOTIDE SEQUENCE [LARGE SCALE GENOMIC DNA]</scope>
    <source>
        <strain evidence="2">PWHHKU_190912</strain>
    </source>
</reference>
<sequence length="119" mass="13080">MAGLCEGGNEPPSSLKASKSDVASVVHVERSRTQGRDLPPSTPLAGVPVRPVEVLYWQSAVDFTKKKMSLSKEAPELAIVKSKSRSRISDENLLYQLTIAMSDITPNFETYADLRDEED</sequence>
<evidence type="ECO:0000313" key="3">
    <source>
        <dbReference type="Proteomes" id="UP001148838"/>
    </source>
</evidence>